<evidence type="ECO:0000256" key="3">
    <source>
        <dbReference type="ARBA" id="ARBA00023125"/>
    </source>
</evidence>
<dbReference type="PROSITE" id="PS51032">
    <property type="entry name" value="AP2_ERF"/>
    <property type="match status" value="1"/>
</dbReference>
<dbReference type="Proteomes" id="UP000054498">
    <property type="component" value="Unassembled WGS sequence"/>
</dbReference>
<gene>
    <name evidence="8" type="ORF">MNEG_3832</name>
</gene>
<feature type="region of interest" description="Disordered" evidence="6">
    <location>
        <begin position="113"/>
        <end position="153"/>
    </location>
</feature>
<dbReference type="InterPro" id="IPR036955">
    <property type="entry name" value="AP2/ERF_dom_sf"/>
</dbReference>
<accession>A0A0D2MUE4</accession>
<dbReference type="Gene3D" id="3.30.730.10">
    <property type="entry name" value="AP2/ERF domain"/>
    <property type="match status" value="1"/>
</dbReference>
<reference evidence="8 9" key="1">
    <citation type="journal article" date="2013" name="BMC Genomics">
        <title>Reconstruction of the lipid metabolism for the microalga Monoraphidium neglectum from its genome sequence reveals characteristics suitable for biofuel production.</title>
        <authorList>
            <person name="Bogen C."/>
            <person name="Al-Dilaimi A."/>
            <person name="Albersmeier A."/>
            <person name="Wichmann J."/>
            <person name="Grundmann M."/>
            <person name="Rupp O."/>
            <person name="Lauersen K.J."/>
            <person name="Blifernez-Klassen O."/>
            <person name="Kalinowski J."/>
            <person name="Goesmann A."/>
            <person name="Mussgnug J.H."/>
            <person name="Kruse O."/>
        </authorList>
    </citation>
    <scope>NUCLEOTIDE SEQUENCE [LARGE SCALE GENOMIC DNA]</scope>
    <source>
        <strain evidence="8 9">SAG 48.87</strain>
    </source>
</reference>
<evidence type="ECO:0000256" key="4">
    <source>
        <dbReference type="ARBA" id="ARBA00023163"/>
    </source>
</evidence>
<sequence>MGEKKSGLRGVFWDAKTLRWRSQIGFRTRKVFNGYFDTVEEAGRAYDMKYFELHGDDARAAAGKTNFPVEDYCPDLHTAAGRPVPPEVSARAAEICAARARREADAAAAVAAAAAGGASDEEGEQGGEPQQESLGAEAMEASEQLAVRRSKRRAAQSNLLVHLGEDFVYDGPDSSGDMQDEPGSGSKGRPAPRWRSSAATPC</sequence>
<dbReference type="OrthoDB" id="549345at2759"/>
<dbReference type="RefSeq" id="XP_013903151.1">
    <property type="nucleotide sequence ID" value="XM_014047697.1"/>
</dbReference>
<keyword evidence="5" id="KW-0539">Nucleus</keyword>
<evidence type="ECO:0000256" key="1">
    <source>
        <dbReference type="ARBA" id="ARBA00004123"/>
    </source>
</evidence>
<dbReference type="InterPro" id="IPR001471">
    <property type="entry name" value="AP2/ERF_dom"/>
</dbReference>
<comment type="subcellular location">
    <subcellularLocation>
        <location evidence="1">Nucleus</location>
    </subcellularLocation>
</comment>
<evidence type="ECO:0000259" key="7">
    <source>
        <dbReference type="PROSITE" id="PS51032"/>
    </source>
</evidence>
<dbReference type="GeneID" id="25736710"/>
<keyword evidence="9" id="KW-1185">Reference proteome</keyword>
<dbReference type="EMBL" id="KK100720">
    <property type="protein sequence ID" value="KIZ04132.1"/>
    <property type="molecule type" value="Genomic_DNA"/>
</dbReference>
<dbReference type="GO" id="GO:0003677">
    <property type="term" value="F:DNA binding"/>
    <property type="evidence" value="ECO:0007669"/>
    <property type="project" value="UniProtKB-KW"/>
</dbReference>
<keyword evidence="4" id="KW-0804">Transcription</keyword>
<name>A0A0D2MUE4_9CHLO</name>
<keyword evidence="2" id="KW-0805">Transcription regulation</keyword>
<evidence type="ECO:0000256" key="6">
    <source>
        <dbReference type="SAM" id="MobiDB-lite"/>
    </source>
</evidence>
<dbReference type="InterPro" id="IPR016177">
    <property type="entry name" value="DNA-bd_dom_sf"/>
</dbReference>
<keyword evidence="3" id="KW-0238">DNA-binding</keyword>
<feature type="region of interest" description="Disordered" evidence="6">
    <location>
        <begin position="166"/>
        <end position="202"/>
    </location>
</feature>
<dbReference type="GO" id="GO:0003700">
    <property type="term" value="F:DNA-binding transcription factor activity"/>
    <property type="evidence" value="ECO:0007669"/>
    <property type="project" value="InterPro"/>
</dbReference>
<dbReference type="SUPFAM" id="SSF54171">
    <property type="entry name" value="DNA-binding domain"/>
    <property type="match status" value="1"/>
</dbReference>
<organism evidence="8 9">
    <name type="scientific">Monoraphidium neglectum</name>
    <dbReference type="NCBI Taxonomy" id="145388"/>
    <lineage>
        <taxon>Eukaryota</taxon>
        <taxon>Viridiplantae</taxon>
        <taxon>Chlorophyta</taxon>
        <taxon>core chlorophytes</taxon>
        <taxon>Chlorophyceae</taxon>
        <taxon>CS clade</taxon>
        <taxon>Sphaeropleales</taxon>
        <taxon>Selenastraceae</taxon>
        <taxon>Monoraphidium</taxon>
    </lineage>
</organism>
<protein>
    <recommendedName>
        <fullName evidence="7">AP2/ERF domain-containing protein</fullName>
    </recommendedName>
</protein>
<dbReference type="GO" id="GO:0005634">
    <property type="term" value="C:nucleus"/>
    <property type="evidence" value="ECO:0007669"/>
    <property type="project" value="UniProtKB-SubCell"/>
</dbReference>
<evidence type="ECO:0000313" key="8">
    <source>
        <dbReference type="EMBL" id="KIZ04132.1"/>
    </source>
</evidence>
<evidence type="ECO:0000256" key="5">
    <source>
        <dbReference type="ARBA" id="ARBA00023242"/>
    </source>
</evidence>
<evidence type="ECO:0000313" key="9">
    <source>
        <dbReference type="Proteomes" id="UP000054498"/>
    </source>
</evidence>
<dbReference type="AlphaFoldDB" id="A0A0D2MUE4"/>
<dbReference type="KEGG" id="mng:MNEG_3832"/>
<evidence type="ECO:0000256" key="2">
    <source>
        <dbReference type="ARBA" id="ARBA00023015"/>
    </source>
</evidence>
<feature type="domain" description="AP2/ERF" evidence="7">
    <location>
        <begin position="7"/>
        <end position="68"/>
    </location>
</feature>
<proteinExistence type="predicted"/>